<reference evidence="2 3" key="1">
    <citation type="journal article" date="2013" name="Genome Announc.">
        <title>Draft genome sequence of an Actinobacterium, Brachybacterium muris strain UCD-AY4.</title>
        <authorList>
            <person name="Lo J.R."/>
            <person name="Lang J.M."/>
            <person name="Darling A.E."/>
            <person name="Eisen J.A."/>
            <person name="Coil D.A."/>
        </authorList>
    </citation>
    <scope>NUCLEOTIDE SEQUENCE [LARGE SCALE GENOMIC DNA]</scope>
    <source>
        <strain evidence="2 3">UCD-AY4</strain>
    </source>
</reference>
<dbReference type="RefSeq" id="WP_017822653.1">
    <property type="nucleotide sequence ID" value="NZ_AORC01000004.1"/>
</dbReference>
<dbReference type="AlphaFoldDB" id="A0A022L3H2"/>
<accession>A0A022L3H2</accession>
<dbReference type="InterPro" id="IPR018960">
    <property type="entry name" value="DUF1990"/>
</dbReference>
<gene>
    <name evidence="2" type="ORF">D641_0104710</name>
</gene>
<dbReference type="Proteomes" id="UP000019754">
    <property type="component" value="Unassembled WGS sequence"/>
</dbReference>
<protein>
    <recommendedName>
        <fullName evidence="1">DUF1990 domain-containing protein</fullName>
    </recommendedName>
</protein>
<dbReference type="InterPro" id="IPR014457">
    <property type="entry name" value="UCP010260"/>
</dbReference>
<feature type="domain" description="DUF1990" evidence="1">
    <location>
        <begin position="46"/>
        <end position="173"/>
    </location>
</feature>
<dbReference type="EMBL" id="AORC01000004">
    <property type="protein sequence ID" value="EYT50560.1"/>
    <property type="molecule type" value="Genomic_DNA"/>
</dbReference>
<keyword evidence="3" id="KW-1185">Reference proteome</keyword>
<dbReference type="HOGENOM" id="CLU_080841_1_0_11"/>
<dbReference type="STRING" id="1249481.D641_0104710"/>
<name>A0A022L3H2_9MICO</name>
<dbReference type="Pfam" id="PF09348">
    <property type="entry name" value="DUF1990"/>
    <property type="match status" value="1"/>
</dbReference>
<proteinExistence type="predicted"/>
<dbReference type="PANTHER" id="PTHR34202:SF1">
    <property type="entry name" value="UPF0548 PROTEIN"/>
    <property type="match status" value="1"/>
</dbReference>
<organism evidence="2 3">
    <name type="scientific">Brachybacterium muris UCD-AY4</name>
    <dbReference type="NCBI Taxonomy" id="1249481"/>
    <lineage>
        <taxon>Bacteria</taxon>
        <taxon>Bacillati</taxon>
        <taxon>Actinomycetota</taxon>
        <taxon>Actinomycetes</taxon>
        <taxon>Micrococcales</taxon>
        <taxon>Dermabacteraceae</taxon>
        <taxon>Brachybacterium</taxon>
    </lineage>
</organism>
<dbReference type="OrthoDB" id="120660at2"/>
<evidence type="ECO:0000313" key="3">
    <source>
        <dbReference type="Proteomes" id="UP000019754"/>
    </source>
</evidence>
<dbReference type="PANTHER" id="PTHR34202">
    <property type="entry name" value="UPF0548 PROTEIN"/>
    <property type="match status" value="1"/>
</dbReference>
<comment type="caution">
    <text evidence="2">The sequence shown here is derived from an EMBL/GenBank/DDBJ whole genome shotgun (WGS) entry which is preliminary data.</text>
</comment>
<dbReference type="PIRSF" id="PIRSF010260">
    <property type="entry name" value="UCP010260"/>
    <property type="match status" value="1"/>
</dbReference>
<evidence type="ECO:0000313" key="2">
    <source>
        <dbReference type="EMBL" id="EYT50560.1"/>
    </source>
</evidence>
<evidence type="ECO:0000259" key="1">
    <source>
        <dbReference type="Pfam" id="PF09348"/>
    </source>
</evidence>
<sequence length="176" mass="19467">MVVRPLSPRIQSRLRSAPLTVAAGLTAAGLDHPGRRRLVRSVMLTRRDFPDAVEDLLGWQVQNRSGLTVLTSDPRVREGGVVQMRLGPGALSPRVPCRVTSVIDETDRASFTYGTLPGHVETGLEGFLLEREPDGRIRFTIAVTSAPTSRLARAFPNVTEKVQDRITDRYLRALDR</sequence>